<evidence type="ECO:0000313" key="13">
    <source>
        <dbReference type="EMBL" id="WIM05391.1"/>
    </source>
</evidence>
<evidence type="ECO:0000256" key="2">
    <source>
        <dbReference type="ARBA" id="ARBA00022618"/>
    </source>
</evidence>
<keyword evidence="7 13" id="KW-0436">Ligase</keyword>
<dbReference type="Gene3D" id="3.40.1390.10">
    <property type="entry name" value="MurE/MurF, N-terminal domain"/>
    <property type="match status" value="1"/>
</dbReference>
<dbReference type="Gene3D" id="3.90.190.20">
    <property type="entry name" value="Mur ligase, C-terminal domain"/>
    <property type="match status" value="2"/>
</dbReference>
<dbReference type="GO" id="GO:0005524">
    <property type="term" value="F:ATP binding"/>
    <property type="evidence" value="ECO:0007669"/>
    <property type="project" value="UniProtKB-UniRule"/>
</dbReference>
<dbReference type="InterPro" id="IPR005761">
    <property type="entry name" value="UDP-N-AcMur-Glu-dNH2Pim_ligase"/>
</dbReference>
<feature type="binding site" evidence="7">
    <location>
        <begin position="469"/>
        <end position="475"/>
    </location>
    <ligand>
        <name>ATP</name>
        <dbReference type="ChEBI" id="CHEBI:30616"/>
    </ligand>
</feature>
<evidence type="ECO:0000256" key="9">
    <source>
        <dbReference type="RuleBase" id="RU004136"/>
    </source>
</evidence>
<proteinExistence type="inferred from homology"/>
<evidence type="ECO:0000256" key="3">
    <source>
        <dbReference type="ARBA" id="ARBA00022960"/>
    </source>
</evidence>
<feature type="domain" description="Mur ligase N-terminal catalytic" evidence="10">
    <location>
        <begin position="384"/>
        <end position="428"/>
    </location>
</feature>
<gene>
    <name evidence="7" type="primary">murF</name>
    <name evidence="13" type="ORF">OHM77_11990</name>
</gene>
<dbReference type="InterPro" id="IPR004101">
    <property type="entry name" value="Mur_ligase_C"/>
</dbReference>
<comment type="catalytic activity">
    <reaction evidence="7 9">
        <text>D-alanyl-D-alanine + UDP-N-acetyl-alpha-D-muramoyl-L-alanyl-gamma-D-glutamyl-meso-2,6-diaminopimelate + ATP = UDP-N-acetyl-alpha-D-muramoyl-L-alanyl-gamma-D-glutamyl-meso-2,6-diaminopimeloyl-D-alanyl-D-alanine + ADP + phosphate + H(+)</text>
        <dbReference type="Rhea" id="RHEA:28374"/>
        <dbReference type="ChEBI" id="CHEBI:15378"/>
        <dbReference type="ChEBI" id="CHEBI:30616"/>
        <dbReference type="ChEBI" id="CHEBI:43474"/>
        <dbReference type="ChEBI" id="CHEBI:57822"/>
        <dbReference type="ChEBI" id="CHEBI:61386"/>
        <dbReference type="ChEBI" id="CHEBI:83905"/>
        <dbReference type="ChEBI" id="CHEBI:456216"/>
        <dbReference type="EC" id="6.3.2.10"/>
    </reaction>
</comment>
<keyword evidence="6 7" id="KW-0961">Cell wall biogenesis/degradation</keyword>
<dbReference type="InterPro" id="IPR036565">
    <property type="entry name" value="Mur-like_cat_sf"/>
</dbReference>
<evidence type="ECO:0000256" key="5">
    <source>
        <dbReference type="ARBA" id="ARBA00023306"/>
    </source>
</evidence>
<evidence type="ECO:0000256" key="7">
    <source>
        <dbReference type="HAMAP-Rule" id="MF_02019"/>
    </source>
</evidence>
<dbReference type="EC" id="6.3.2.10" evidence="7 9"/>
<accession>A0AA49FKA7</accession>
<dbReference type="GO" id="GO:0009252">
    <property type="term" value="P:peptidoglycan biosynthetic process"/>
    <property type="evidence" value="ECO:0007669"/>
    <property type="project" value="UniProtKB-UniRule"/>
</dbReference>
<sequence length="816" mass="85417">MFMVGVTGTNGKTSVTQWIAQAMAARGRRCAIVGTLGNGFPGALVPGPNTTPGAAVLRQALPDFERRGATACAMEVSSIGIHQSRVAEVAFDVAVFTNLTRDHLDYHGTMEAYAAEKRRFFDLPGLRAAVLNLDDPFGAALAEELAGRMRVIGYTLEGRTCGGETLSASDIAPDGAGIAFTLAGVRFEAPVIGRFNVSNLLAVTGALLAGGETLENIAGALRGIIPPPGRMETLGGTDRPLVVVDYAHTPDALEKALSTLRETATARGGRLACVFGCGGDRDTGKRPLMGVIAERLADRVIVTSDNPRGEDPAAIIEAVVSGMAVRPETDLDRSRAIVRAILSADVRDVILLAGKGHEPYQEIGGVRHPFSDVGQARAALAVFSAVGSDSRAVTPGMLFIALKGEHFDGHDHVPEALEKGAAGAMVARPWADAHPGLPLMAVDDTRIGLGALAAAWRSRFDIPLIGLTGSNGKTTVKEMCAAILRAHLGEDAVLATAGNLNNDIGLPLTLLKLRLGHRAAVIEMGMNHPGEIAYLTRLARPTVALVNNAQRAHLEGLGGIGDVARAKGEIFEGLADGGIAVINADDPHAGLWRNLATVRPTLTFGIAQPADVSGRWTPHGFGGHLVIASSRDEVEFDLPVPGVHNALNALAATAAALAAGVPLPAAAAALSTYAGVKGRLQRRWGIKGTLVIDDTYNANPDSMRAAIDVLSEVPGRRIFVMGDMGEVGERAGQFHDEVGGHAKSRGVDLLFALGPMSEAAARNFGEGARHFRRVEELVEALKKALEPGTTVLVKGSRFMRMERVVEAIAEGDAHAA</sequence>
<feature type="domain" description="Mur ligase C-terminal" evidence="11">
    <location>
        <begin position="229"/>
        <end position="356"/>
    </location>
</feature>
<evidence type="ECO:0000259" key="10">
    <source>
        <dbReference type="Pfam" id="PF01225"/>
    </source>
</evidence>
<name>A0AA49FKA7_9PROT</name>
<dbReference type="GO" id="GO:0047480">
    <property type="term" value="F:UDP-N-acetylmuramoyl-tripeptide-D-alanyl-D-alanine ligase activity"/>
    <property type="evidence" value="ECO:0007669"/>
    <property type="project" value="UniProtKB-UniRule"/>
</dbReference>
<dbReference type="GO" id="GO:0071555">
    <property type="term" value="P:cell wall organization"/>
    <property type="evidence" value="ECO:0007669"/>
    <property type="project" value="UniProtKB-KW"/>
</dbReference>
<dbReference type="SUPFAM" id="SSF63418">
    <property type="entry name" value="MurE/MurF N-terminal domain"/>
    <property type="match status" value="1"/>
</dbReference>
<comment type="similarity">
    <text evidence="7">Belongs to the MurCDEF family. MurF subfamily.</text>
</comment>
<dbReference type="Pfam" id="PF02875">
    <property type="entry name" value="Mur_ligase_C"/>
    <property type="match status" value="2"/>
</dbReference>
<keyword evidence="7" id="KW-0963">Cytoplasm</keyword>
<protein>
    <recommendedName>
        <fullName evidence="7 9">UDP-N-acetylmuramoyl-tripeptide--D-alanyl-D-alanine ligase</fullName>
        <ecNumber evidence="7 9">6.3.2.10</ecNumber>
    </recommendedName>
    <alternativeName>
        <fullName evidence="7">D-alanyl-D-alanine-adding enzyme</fullName>
    </alternativeName>
</protein>
<dbReference type="Proteomes" id="UP001234916">
    <property type="component" value="Chromosome"/>
</dbReference>
<keyword evidence="4 7" id="KW-0573">Peptidoglycan synthesis</keyword>
<reference evidence="13" key="1">
    <citation type="journal article" date="2023" name="Nat. Microbiol.">
        <title>Enrichment and characterization of a nitric oxide-reducing microbial community in a continuous bioreactor.</title>
        <authorList>
            <person name="Garrido-Amador P."/>
            <person name="Stortenbeker N."/>
            <person name="Wessels H.J.C.T."/>
            <person name="Speth D.R."/>
            <person name="Garcia-Heredia I."/>
            <person name="Kartal B."/>
        </authorList>
    </citation>
    <scope>NUCLEOTIDE SEQUENCE</scope>
    <source>
        <strain evidence="13">MAG1</strain>
    </source>
</reference>
<evidence type="ECO:0000256" key="8">
    <source>
        <dbReference type="RuleBase" id="RU004135"/>
    </source>
</evidence>
<dbReference type="Pfam" id="PF08245">
    <property type="entry name" value="Mur_ligase_M"/>
    <property type="match status" value="2"/>
</dbReference>
<keyword evidence="2 7" id="KW-0132">Cell division</keyword>
<dbReference type="GO" id="GO:0051301">
    <property type="term" value="P:cell division"/>
    <property type="evidence" value="ECO:0007669"/>
    <property type="project" value="UniProtKB-KW"/>
</dbReference>
<comment type="function">
    <text evidence="7 9">Involved in cell wall formation. Catalyzes the final step in the synthesis of UDP-N-acetylmuramoyl-pentapeptide, the precursor of murein.</text>
</comment>
<dbReference type="Pfam" id="PF01225">
    <property type="entry name" value="Mur_ligase"/>
    <property type="match status" value="1"/>
</dbReference>
<dbReference type="SUPFAM" id="SSF53244">
    <property type="entry name" value="MurD-like peptide ligases, peptide-binding domain"/>
    <property type="match status" value="2"/>
</dbReference>
<dbReference type="InterPro" id="IPR035911">
    <property type="entry name" value="MurE/MurF_N"/>
</dbReference>
<dbReference type="PANTHER" id="PTHR23135:SF4">
    <property type="entry name" value="UDP-N-ACETYLMURAMOYL-L-ALANYL-D-GLUTAMATE--2,6-DIAMINOPIMELATE LIGASE MURE HOMOLOG, CHLOROPLASTIC"/>
    <property type="match status" value="1"/>
</dbReference>
<dbReference type="NCBIfam" id="TIGR01143">
    <property type="entry name" value="murF"/>
    <property type="match status" value="1"/>
</dbReference>
<dbReference type="InterPro" id="IPR005863">
    <property type="entry name" value="UDP-N-AcMur_synth"/>
</dbReference>
<keyword evidence="3 7" id="KW-0133">Cell shape</keyword>
<dbReference type="HAMAP" id="MF_02019">
    <property type="entry name" value="MurF"/>
    <property type="match status" value="1"/>
</dbReference>
<evidence type="ECO:0000256" key="6">
    <source>
        <dbReference type="ARBA" id="ARBA00023316"/>
    </source>
</evidence>
<keyword evidence="7" id="KW-0547">Nucleotide-binding</keyword>
<feature type="domain" description="Mur ligase central" evidence="12">
    <location>
        <begin position="468"/>
        <end position="656"/>
    </location>
</feature>
<comment type="pathway">
    <text evidence="7 8">Cell wall biogenesis; peptidoglycan biosynthesis.</text>
</comment>
<dbReference type="EMBL" id="CP107246">
    <property type="protein sequence ID" value="WIM05391.1"/>
    <property type="molecule type" value="Genomic_DNA"/>
</dbReference>
<dbReference type="InterPro" id="IPR000713">
    <property type="entry name" value="Mur_ligase_N"/>
</dbReference>
<feature type="domain" description="Mur ligase C-terminal" evidence="11">
    <location>
        <begin position="678"/>
        <end position="797"/>
    </location>
</feature>
<evidence type="ECO:0000259" key="11">
    <source>
        <dbReference type="Pfam" id="PF02875"/>
    </source>
</evidence>
<dbReference type="GO" id="GO:0005737">
    <property type="term" value="C:cytoplasm"/>
    <property type="evidence" value="ECO:0007669"/>
    <property type="project" value="UniProtKB-SubCell"/>
</dbReference>
<dbReference type="Gene3D" id="3.40.1190.10">
    <property type="entry name" value="Mur-like, catalytic domain"/>
    <property type="match status" value="2"/>
</dbReference>
<dbReference type="GO" id="GO:0008360">
    <property type="term" value="P:regulation of cell shape"/>
    <property type="evidence" value="ECO:0007669"/>
    <property type="project" value="UniProtKB-KW"/>
</dbReference>
<evidence type="ECO:0000256" key="4">
    <source>
        <dbReference type="ARBA" id="ARBA00022984"/>
    </source>
</evidence>
<dbReference type="AlphaFoldDB" id="A0AA49FKA7"/>
<comment type="subcellular location">
    <subcellularLocation>
        <location evidence="7 8">Cytoplasm</location>
    </subcellularLocation>
</comment>
<organism evidence="13">
    <name type="scientific">Candidatus Nitricoxidivorans perseverans</name>
    <dbReference type="NCBI Taxonomy" id="2975601"/>
    <lineage>
        <taxon>Bacteria</taxon>
        <taxon>Pseudomonadati</taxon>
        <taxon>Pseudomonadota</taxon>
        <taxon>Betaproteobacteria</taxon>
        <taxon>Nitrosomonadales</taxon>
        <taxon>Sterolibacteriaceae</taxon>
        <taxon>Candidatus Nitricoxidivorans</taxon>
    </lineage>
</organism>
<dbReference type="InterPro" id="IPR013221">
    <property type="entry name" value="Mur_ligase_cen"/>
</dbReference>
<feature type="domain" description="Mur ligase central" evidence="12">
    <location>
        <begin position="6"/>
        <end position="206"/>
    </location>
</feature>
<evidence type="ECO:0000256" key="1">
    <source>
        <dbReference type="ARBA" id="ARBA00005898"/>
    </source>
</evidence>
<dbReference type="InterPro" id="IPR036615">
    <property type="entry name" value="Mur_ligase_C_dom_sf"/>
</dbReference>
<evidence type="ECO:0000259" key="12">
    <source>
        <dbReference type="Pfam" id="PF08245"/>
    </source>
</evidence>
<keyword evidence="7" id="KW-0067">ATP-binding</keyword>
<dbReference type="KEGG" id="npv:OHM77_11990"/>
<keyword evidence="5 7" id="KW-0131">Cell cycle</keyword>
<dbReference type="PANTHER" id="PTHR23135">
    <property type="entry name" value="MUR LIGASE FAMILY MEMBER"/>
    <property type="match status" value="1"/>
</dbReference>
<dbReference type="NCBIfam" id="NF001126">
    <property type="entry name" value="PRK00139.1-4"/>
    <property type="match status" value="1"/>
</dbReference>
<dbReference type="SUPFAM" id="SSF53623">
    <property type="entry name" value="MurD-like peptide ligases, catalytic domain"/>
    <property type="match status" value="2"/>
</dbReference>
<dbReference type="NCBIfam" id="TIGR01085">
    <property type="entry name" value="murE"/>
    <property type="match status" value="1"/>
</dbReference>
<comment type="similarity">
    <text evidence="1">Belongs to the MurCDEF family. MurE subfamily.</text>
</comment>